<evidence type="ECO:0008006" key="4">
    <source>
        <dbReference type="Google" id="ProtNLM"/>
    </source>
</evidence>
<keyword evidence="3" id="KW-1185">Reference proteome</keyword>
<dbReference type="STRING" id="1137280.D777_00551"/>
<proteinExistence type="predicted"/>
<dbReference type="Proteomes" id="UP000035057">
    <property type="component" value="Unassembled WGS sequence"/>
</dbReference>
<dbReference type="Gene3D" id="1.20.58.380">
    <property type="entry name" value="Flagellar protein flit"/>
    <property type="match status" value="1"/>
</dbReference>
<dbReference type="OrthoDB" id="6368381at2"/>
<reference evidence="2 3" key="1">
    <citation type="submission" date="2012-12" db="EMBL/GenBank/DDBJ databases">
        <title>Genome assembly of Marinobacter sp. AK21.</title>
        <authorList>
            <person name="Khatri I."/>
            <person name="Kumar R."/>
            <person name="Vaidya B."/>
            <person name="Subramanian S."/>
            <person name="Pinnaka A."/>
        </authorList>
    </citation>
    <scope>NUCLEOTIDE SEQUENCE [LARGE SCALE GENOMIC DNA]</scope>
    <source>
        <strain evidence="2 3">AK21</strain>
    </source>
</reference>
<comment type="caution">
    <text evidence="2">The sequence shown here is derived from an EMBL/GenBank/DDBJ whole genome shotgun (WGS) entry which is preliminary data.</text>
</comment>
<dbReference type="AlphaFoldDB" id="A0A072N5K1"/>
<evidence type="ECO:0000256" key="1">
    <source>
        <dbReference type="SAM" id="MobiDB-lite"/>
    </source>
</evidence>
<dbReference type="EMBL" id="ANIE01000002">
    <property type="protein sequence ID" value="KEF32989.1"/>
    <property type="molecule type" value="Genomic_DNA"/>
</dbReference>
<protein>
    <recommendedName>
        <fullName evidence="4">SOS cell division inhibitor</fullName>
    </recommendedName>
</protein>
<name>A0A072N5K1_9GAMM</name>
<feature type="compositionally biased region" description="Basic and acidic residues" evidence="1">
    <location>
        <begin position="77"/>
        <end position="87"/>
    </location>
</feature>
<accession>A0A072N5K1</accession>
<dbReference type="PATRIC" id="fig|1137280.3.peg.367"/>
<gene>
    <name evidence="2" type="ORF">D777_00551</name>
</gene>
<evidence type="ECO:0000313" key="2">
    <source>
        <dbReference type="EMBL" id="KEF32989.1"/>
    </source>
</evidence>
<evidence type="ECO:0000313" key="3">
    <source>
        <dbReference type="Proteomes" id="UP000035057"/>
    </source>
</evidence>
<dbReference type="RefSeq" id="WP_036128220.1">
    <property type="nucleotide sequence ID" value="NZ_ANIE01000002.1"/>
</dbReference>
<sequence>MDDVQAQLERLDRLMADLGRALEASDWNRLSELNALVKPSVEPLMAALEAGSVDSEAVRTRLQELQQFVDAANRSAQEARNEAEDSLKGVNRNRSAARAYQNISTNRSS</sequence>
<organism evidence="2 3">
    <name type="scientific">Marinobacter nitratireducens</name>
    <dbReference type="NCBI Taxonomy" id="1137280"/>
    <lineage>
        <taxon>Bacteria</taxon>
        <taxon>Pseudomonadati</taxon>
        <taxon>Pseudomonadota</taxon>
        <taxon>Gammaproteobacteria</taxon>
        <taxon>Pseudomonadales</taxon>
        <taxon>Marinobacteraceae</taxon>
        <taxon>Marinobacter</taxon>
    </lineage>
</organism>
<feature type="region of interest" description="Disordered" evidence="1">
    <location>
        <begin position="76"/>
        <end position="109"/>
    </location>
</feature>